<accession>V6M616</accession>
<dbReference type="Gene3D" id="3.40.50.300">
    <property type="entry name" value="P-loop containing nucleotide triphosphate hydrolases"/>
    <property type="match status" value="1"/>
</dbReference>
<evidence type="ECO:0000256" key="1">
    <source>
        <dbReference type="ARBA" id="ARBA00004604"/>
    </source>
</evidence>
<evidence type="ECO:0000313" key="8">
    <source>
        <dbReference type="EMBL" id="KAH0569904.1"/>
    </source>
</evidence>
<dbReference type="VEuPathDB" id="GiardiaDB:SS50377_27876"/>
<evidence type="ECO:0000256" key="3">
    <source>
        <dbReference type="ARBA" id="ARBA00023134"/>
    </source>
</evidence>
<evidence type="ECO:0000256" key="4">
    <source>
        <dbReference type="ARBA" id="ARBA00023242"/>
    </source>
</evidence>
<keyword evidence="2 5" id="KW-0547">Nucleotide-binding</keyword>
<dbReference type="FunFam" id="3.40.50.300:FF:000559">
    <property type="entry name" value="Nuclear/nucleolar GTPase 2"/>
    <property type="match status" value="1"/>
</dbReference>
<dbReference type="Proteomes" id="UP000018208">
    <property type="component" value="Unassembled WGS sequence"/>
</dbReference>
<reference evidence="8" key="2">
    <citation type="submission" date="2020-12" db="EMBL/GenBank/DDBJ databases">
        <title>New Spironucleus salmonicida genome in near-complete chromosomes.</title>
        <authorList>
            <person name="Xu F."/>
            <person name="Kurt Z."/>
            <person name="Jimenez-Gonzalez A."/>
            <person name="Astvaldsson A."/>
            <person name="Andersson J.O."/>
            <person name="Svard S.G."/>
        </authorList>
    </citation>
    <scope>NUCLEOTIDE SEQUENCE</scope>
    <source>
        <strain evidence="8">ATCC 50377</strain>
    </source>
</reference>
<evidence type="ECO:0000313" key="7">
    <source>
        <dbReference type="EMBL" id="EST48809.1"/>
    </source>
</evidence>
<dbReference type="InterPro" id="IPR006073">
    <property type="entry name" value="GTP-bd"/>
</dbReference>
<reference evidence="7 8" key="1">
    <citation type="journal article" date="2014" name="PLoS Genet.">
        <title>The Genome of Spironucleus salmonicida Highlights a Fish Pathogen Adapted to Fluctuating Environments.</title>
        <authorList>
            <person name="Xu F."/>
            <person name="Jerlstrom-Hultqvist J."/>
            <person name="Einarsson E."/>
            <person name="Astvaldsson A."/>
            <person name="Svard S.G."/>
            <person name="Andersson J.O."/>
        </authorList>
    </citation>
    <scope>NUCLEOTIDE SEQUENCE</scope>
    <source>
        <strain evidence="8">ATCC 50377</strain>
    </source>
</reference>
<evidence type="ECO:0000313" key="9">
    <source>
        <dbReference type="Proteomes" id="UP000018208"/>
    </source>
</evidence>
<dbReference type="Gene3D" id="1.10.1580.10">
    <property type="match status" value="1"/>
</dbReference>
<name>V6M616_9EUKA</name>
<keyword evidence="3 5" id="KW-0342">GTP-binding</keyword>
<sequence>MPNTQTIPFRKSGVSQTRTAQTVKRLAMYREKATHDAKGKVIKQRYHSSTPESDGKIVGNRKYFANTRIASQSDLERMREAVAKARDPNTFLLRDKRLPTSLITEQEECQVKIEQVEPFGLTFGPKSQRRKAKIAFQADEIVKEATKLQNEYNIDNDINIQQAIDKKTAFDPRMIRGQTHRVYSEIYKVIDSSDVLVYVLDARDPENTLSKSIEKYLLQAENQHRHLIYVLNKVDLVPTWATKSWILKLQKQHPTIAFCATAKKAFGKAEIISVFRQFSLLHKERPNISIGFLGFPNVGKSSVINAIIGKQVCNVAPIPGETKVWQYVNLTKKIFLIDAPGVVFPDKTADENADDLRILLQGVIRTEYVEYPEKLVPSILKKVQKLHVLKTYQIRNYEDEEDLLEQLAYKWGRILKGGDADKRSVARKLFEDFVRGKLPHFVAAYQKGEIDAFKRSLEEQKNKWNRASDSELILFKNQQKLKAAGQAFEYEENDEMKQFADDKLDRIEEKGAEKSDSEDSLQEFESDDLDGAFEPEAFEMPKKRVKASEVDVDVNVQHKKAKMAYKTGIQRATRINKTRKRDLLRAAASGVVDEKDLNLVIKEKKLRSRKDRQGGAKGGKTGDQFYAEAKAKKEILKKITGKRM</sequence>
<dbReference type="InterPro" id="IPR023179">
    <property type="entry name" value="GTP-bd_ortho_bundle_sf"/>
</dbReference>
<proteinExistence type="inferred from homology"/>
<dbReference type="Pfam" id="PF08153">
    <property type="entry name" value="NGP1NT"/>
    <property type="match status" value="1"/>
</dbReference>
<dbReference type="InterPro" id="IPR027417">
    <property type="entry name" value="P-loop_NTPase"/>
</dbReference>
<dbReference type="PROSITE" id="PS51721">
    <property type="entry name" value="G_CP"/>
    <property type="match status" value="1"/>
</dbReference>
<dbReference type="OrthoDB" id="444945at2759"/>
<keyword evidence="9" id="KW-1185">Reference proteome</keyword>
<dbReference type="EMBL" id="KI545975">
    <property type="protein sequence ID" value="EST48809.1"/>
    <property type="molecule type" value="Genomic_DNA"/>
</dbReference>
<protein>
    <recommendedName>
        <fullName evidence="5">Nucleolar GTP-binding protein 2</fullName>
    </recommendedName>
</protein>
<dbReference type="AlphaFoldDB" id="V6M616"/>
<evidence type="ECO:0000259" key="6">
    <source>
        <dbReference type="PROSITE" id="PS51721"/>
    </source>
</evidence>
<dbReference type="GO" id="GO:0005525">
    <property type="term" value="F:GTP binding"/>
    <property type="evidence" value="ECO:0007669"/>
    <property type="project" value="UniProtKB-KW"/>
</dbReference>
<organism evidence="7">
    <name type="scientific">Spironucleus salmonicida</name>
    <dbReference type="NCBI Taxonomy" id="348837"/>
    <lineage>
        <taxon>Eukaryota</taxon>
        <taxon>Metamonada</taxon>
        <taxon>Diplomonadida</taxon>
        <taxon>Hexamitidae</taxon>
        <taxon>Hexamitinae</taxon>
        <taxon>Spironucleus</taxon>
    </lineage>
</organism>
<dbReference type="PANTHER" id="PTHR11089">
    <property type="entry name" value="GTP-BINDING PROTEIN-RELATED"/>
    <property type="match status" value="1"/>
</dbReference>
<dbReference type="InterPro" id="IPR050755">
    <property type="entry name" value="TRAFAC_YlqF/YawG_RiboMat"/>
</dbReference>
<dbReference type="InterPro" id="IPR012971">
    <property type="entry name" value="NOG2_N_dom"/>
</dbReference>
<feature type="domain" description="CP-type G" evidence="6">
    <location>
        <begin position="183"/>
        <end position="345"/>
    </location>
</feature>
<dbReference type="InterPro" id="IPR030378">
    <property type="entry name" value="G_CP_dom"/>
</dbReference>
<keyword evidence="4 5" id="KW-0539">Nucleus</keyword>
<dbReference type="PANTHER" id="PTHR11089:SF9">
    <property type="entry name" value="NUCLEOLAR GTP-BINDING PROTEIN 2"/>
    <property type="match status" value="1"/>
</dbReference>
<comment type="similarity">
    <text evidence="5">Belongs to the TRAFAC class YlqF/YawG GTPase family. NOG2 subfamily.</text>
</comment>
<dbReference type="GO" id="GO:0005730">
    <property type="term" value="C:nucleolus"/>
    <property type="evidence" value="ECO:0007669"/>
    <property type="project" value="UniProtKB-SubCell"/>
</dbReference>
<gene>
    <name evidence="7" type="ORF">SS50377_10904</name>
    <name evidence="8" type="ORF">SS50377_27876</name>
</gene>
<comment type="function">
    <text evidence="5">GTPase that associates with pre-60S ribosomal subunits in the nucleolus and is required for their nuclear export and maturation.</text>
</comment>
<dbReference type="SUPFAM" id="SSF52540">
    <property type="entry name" value="P-loop containing nucleoside triphosphate hydrolases"/>
    <property type="match status" value="2"/>
</dbReference>
<evidence type="ECO:0000256" key="5">
    <source>
        <dbReference type="RuleBase" id="RU364023"/>
    </source>
</evidence>
<dbReference type="EMBL" id="AUWU02000008">
    <property type="protein sequence ID" value="KAH0569904.1"/>
    <property type="molecule type" value="Genomic_DNA"/>
</dbReference>
<comment type="subcellular location">
    <subcellularLocation>
        <location evidence="1 5">Nucleus</location>
        <location evidence="1 5">Nucleolus</location>
    </subcellularLocation>
</comment>
<evidence type="ECO:0000256" key="2">
    <source>
        <dbReference type="ARBA" id="ARBA00022741"/>
    </source>
</evidence>
<dbReference type="Pfam" id="PF01926">
    <property type="entry name" value="MMR_HSR1"/>
    <property type="match status" value="1"/>
</dbReference>